<comment type="similarity">
    <text evidence="8 9">Belongs to the adenylate kinase family.</text>
</comment>
<comment type="subcellular location">
    <subcellularLocation>
        <location evidence="8 10">Cytoplasm</location>
    </subcellularLocation>
</comment>
<comment type="caution">
    <text evidence="8">Lacks conserved residue(s) required for the propagation of feature annotation.</text>
</comment>
<feature type="domain" description="Adenylate kinase active site lid" evidence="11">
    <location>
        <begin position="127"/>
        <end position="161"/>
    </location>
</feature>
<name>A0A3E3DVD8_9FIRM</name>
<dbReference type="InterPro" id="IPR007862">
    <property type="entry name" value="Adenylate_kinase_lid-dom"/>
</dbReference>
<dbReference type="Pfam" id="PF00406">
    <property type="entry name" value="ADK"/>
    <property type="match status" value="1"/>
</dbReference>
<dbReference type="HAMAP" id="MF_00235">
    <property type="entry name" value="Adenylate_kinase_Adk"/>
    <property type="match status" value="1"/>
</dbReference>
<dbReference type="Gene3D" id="3.40.50.300">
    <property type="entry name" value="P-loop containing nucleotide triphosphate hydrolases"/>
    <property type="match status" value="1"/>
</dbReference>
<feature type="binding site" evidence="8">
    <location>
        <position position="132"/>
    </location>
    <ligand>
        <name>Zn(2+)</name>
        <dbReference type="ChEBI" id="CHEBI:29105"/>
        <note>structural</note>
    </ligand>
</feature>
<dbReference type="GO" id="GO:0008270">
    <property type="term" value="F:zinc ion binding"/>
    <property type="evidence" value="ECO:0007669"/>
    <property type="project" value="UniProtKB-UniRule"/>
</dbReference>
<evidence type="ECO:0000256" key="9">
    <source>
        <dbReference type="RuleBase" id="RU003330"/>
    </source>
</evidence>
<dbReference type="InterPro" id="IPR027417">
    <property type="entry name" value="P-loop_NTPase"/>
</dbReference>
<feature type="binding site" evidence="8">
    <location>
        <begin position="57"/>
        <end position="59"/>
    </location>
    <ligand>
        <name>AMP</name>
        <dbReference type="ChEBI" id="CHEBI:456215"/>
    </ligand>
</feature>
<comment type="subunit">
    <text evidence="8 10">Monomer.</text>
</comment>
<sequence length="215" mass="24343">MKLVLLGPPGAGKGTQASRIVDKYNVVHISTGDIFRKNLSENTPLGKKAKEYMDQGLLVPDDVTVEMVEDRLSWPDITDGYMLDGFPRTISQAESLDKILDKAGDKLDLALCIEADYSLLTKRITGRRMCKCGETYHVEFHPPKVEGICDKCGGELYQRDDDKEDTVVKRLKEYEEKTQPLVDYYEKQNILKTVNGSRTVDEVFEDISKILDECK</sequence>
<dbReference type="NCBIfam" id="NF011100">
    <property type="entry name" value="PRK14527.1"/>
    <property type="match status" value="1"/>
</dbReference>
<feature type="binding site" evidence="8">
    <location>
        <position position="198"/>
    </location>
    <ligand>
        <name>ATP</name>
        <dbReference type="ChEBI" id="CHEBI:30616"/>
    </ligand>
</feature>
<evidence type="ECO:0000256" key="2">
    <source>
        <dbReference type="ARBA" id="ARBA00022723"/>
    </source>
</evidence>
<keyword evidence="6 8" id="KW-0862">Zinc</keyword>
<feature type="binding site" evidence="8">
    <location>
        <position position="92"/>
    </location>
    <ligand>
        <name>AMP</name>
        <dbReference type="ChEBI" id="CHEBI:456215"/>
    </ligand>
</feature>
<comment type="caution">
    <text evidence="12">The sequence shown here is derived from an EMBL/GenBank/DDBJ whole genome shotgun (WGS) entry which is preliminary data.</text>
</comment>
<keyword evidence="8" id="KW-0963">Cytoplasm</keyword>
<dbReference type="PROSITE" id="PS00113">
    <property type="entry name" value="ADENYLATE_KINASE"/>
    <property type="match status" value="1"/>
</dbReference>
<evidence type="ECO:0000256" key="7">
    <source>
        <dbReference type="ARBA" id="ARBA00022840"/>
    </source>
</evidence>
<dbReference type="FunFam" id="3.40.50.300:FF:000106">
    <property type="entry name" value="Adenylate kinase mitochondrial"/>
    <property type="match status" value="1"/>
</dbReference>
<comment type="domain">
    <text evidence="8">Consists of three domains, a large central CORE domain and two small peripheral domains, NMPbind and LID, which undergo movements during catalysis. The LID domain closes over the site of phosphoryl transfer upon ATP binding. Assembling and dissambling the active center during each catalytic cycle provides an effective means to prevent ATP hydrolysis. Some bacteria have evolved a zinc-coordinating structure that stabilizes the LID domain.</text>
</comment>
<feature type="binding site" evidence="8">
    <location>
        <begin position="10"/>
        <end position="15"/>
    </location>
    <ligand>
        <name>ATP</name>
        <dbReference type="ChEBI" id="CHEBI:30616"/>
    </ligand>
</feature>
<dbReference type="Proteomes" id="UP000261212">
    <property type="component" value="Unassembled WGS sequence"/>
</dbReference>
<dbReference type="InterPro" id="IPR000850">
    <property type="entry name" value="Adenylat/UMP-CMP_kin"/>
</dbReference>
<dbReference type="InterPro" id="IPR006259">
    <property type="entry name" value="Adenyl_kin_sub"/>
</dbReference>
<dbReference type="GO" id="GO:0004017">
    <property type="term" value="F:AMP kinase activity"/>
    <property type="evidence" value="ECO:0007669"/>
    <property type="project" value="UniProtKB-UniRule"/>
</dbReference>
<dbReference type="RefSeq" id="WP_007050824.1">
    <property type="nucleotide sequence ID" value="NZ_CABKNJ010000001.1"/>
</dbReference>
<keyword evidence="4 8" id="KW-0547">Nucleotide-binding</keyword>
<evidence type="ECO:0000256" key="8">
    <source>
        <dbReference type="HAMAP-Rule" id="MF_00235"/>
    </source>
</evidence>
<evidence type="ECO:0000256" key="6">
    <source>
        <dbReference type="ARBA" id="ARBA00022833"/>
    </source>
</evidence>
<reference evidence="12 13" key="1">
    <citation type="submission" date="2018-08" db="EMBL/GenBank/DDBJ databases">
        <title>A genome reference for cultivated species of the human gut microbiota.</title>
        <authorList>
            <person name="Zou Y."/>
            <person name="Xue W."/>
            <person name="Luo G."/>
        </authorList>
    </citation>
    <scope>NUCLEOTIDE SEQUENCE [LARGE SCALE GENOMIC DNA]</scope>
    <source>
        <strain evidence="12 13">AM25-6</strain>
    </source>
</reference>
<dbReference type="CDD" id="cd01428">
    <property type="entry name" value="ADK"/>
    <property type="match status" value="1"/>
</dbReference>
<feature type="region of interest" description="NMP" evidence="8">
    <location>
        <begin position="30"/>
        <end position="59"/>
    </location>
</feature>
<dbReference type="NCBIfam" id="NF001381">
    <property type="entry name" value="PRK00279.1-3"/>
    <property type="match status" value="1"/>
</dbReference>
<feature type="binding site" evidence="8">
    <location>
        <begin position="85"/>
        <end position="88"/>
    </location>
    <ligand>
        <name>AMP</name>
        <dbReference type="ChEBI" id="CHEBI:456215"/>
    </ligand>
</feature>
<comment type="function">
    <text evidence="8">Catalyzes the reversible transfer of the terminal phosphate group between ATP and AMP. Plays an important role in cellular energy homeostasis and in adenine nucleotide metabolism.</text>
</comment>
<comment type="pathway">
    <text evidence="8">Purine metabolism; AMP biosynthesis via salvage pathway; AMP from ADP: step 1/1.</text>
</comment>
<feature type="binding site" evidence="8">
    <location>
        <position position="149"/>
    </location>
    <ligand>
        <name>Zn(2+)</name>
        <dbReference type="ChEBI" id="CHEBI:29105"/>
        <note>structural</note>
    </ligand>
</feature>
<dbReference type="GO" id="GO:0044209">
    <property type="term" value="P:AMP salvage"/>
    <property type="evidence" value="ECO:0007669"/>
    <property type="project" value="UniProtKB-UniRule"/>
</dbReference>
<organism evidence="12 13">
    <name type="scientific">Anaerofustis stercorihominis</name>
    <dbReference type="NCBI Taxonomy" id="214853"/>
    <lineage>
        <taxon>Bacteria</taxon>
        <taxon>Bacillati</taxon>
        <taxon>Bacillota</taxon>
        <taxon>Clostridia</taxon>
        <taxon>Eubacteriales</taxon>
        <taxon>Eubacteriaceae</taxon>
        <taxon>Anaerofustis</taxon>
    </lineage>
</organism>
<dbReference type="PRINTS" id="PR00094">
    <property type="entry name" value="ADENYLTKNASE"/>
</dbReference>
<feature type="binding site" evidence="8">
    <location>
        <position position="127"/>
    </location>
    <ligand>
        <name>ATP</name>
        <dbReference type="ChEBI" id="CHEBI:30616"/>
    </ligand>
</feature>
<evidence type="ECO:0000256" key="5">
    <source>
        <dbReference type="ARBA" id="ARBA00022777"/>
    </source>
</evidence>
<evidence type="ECO:0000256" key="3">
    <source>
        <dbReference type="ARBA" id="ARBA00022727"/>
    </source>
</evidence>
<evidence type="ECO:0000256" key="4">
    <source>
        <dbReference type="ARBA" id="ARBA00022741"/>
    </source>
</evidence>
<evidence type="ECO:0000256" key="10">
    <source>
        <dbReference type="RuleBase" id="RU003331"/>
    </source>
</evidence>
<dbReference type="SUPFAM" id="SSF52540">
    <property type="entry name" value="P-loop containing nucleoside triphosphate hydrolases"/>
    <property type="match status" value="1"/>
</dbReference>
<accession>A0A3E3DVD8</accession>
<keyword evidence="3 8" id="KW-0545">Nucleotide biosynthesis</keyword>
<dbReference type="NCBIfam" id="TIGR01351">
    <property type="entry name" value="adk"/>
    <property type="match status" value="1"/>
</dbReference>
<evidence type="ECO:0000313" key="12">
    <source>
        <dbReference type="EMBL" id="RGD73056.1"/>
    </source>
</evidence>
<feature type="binding site" evidence="8">
    <location>
        <position position="159"/>
    </location>
    <ligand>
        <name>AMP</name>
        <dbReference type="ChEBI" id="CHEBI:456215"/>
    </ligand>
</feature>
<feature type="binding site" evidence="8">
    <location>
        <position position="31"/>
    </location>
    <ligand>
        <name>AMP</name>
        <dbReference type="ChEBI" id="CHEBI:456215"/>
    </ligand>
</feature>
<gene>
    <name evidence="8" type="primary">adk</name>
    <name evidence="12" type="ORF">DW687_11385</name>
</gene>
<feature type="binding site" evidence="8">
    <location>
        <position position="36"/>
    </location>
    <ligand>
        <name>AMP</name>
        <dbReference type="ChEBI" id="CHEBI:456215"/>
    </ligand>
</feature>
<dbReference type="Pfam" id="PF05191">
    <property type="entry name" value="ADK_lid"/>
    <property type="match status" value="1"/>
</dbReference>
<keyword evidence="2 8" id="KW-0479">Metal-binding</keyword>
<feature type="binding site" evidence="8">
    <location>
        <position position="152"/>
    </location>
    <ligand>
        <name>Zn(2+)</name>
        <dbReference type="ChEBI" id="CHEBI:29105"/>
        <note>structural</note>
    </ligand>
</feature>
<dbReference type="InterPro" id="IPR033690">
    <property type="entry name" value="Adenylat_kinase_CS"/>
</dbReference>
<keyword evidence="5 8" id="KW-0418">Kinase</keyword>
<dbReference type="AlphaFoldDB" id="A0A3E3DVD8"/>
<feature type="binding site" evidence="8">
    <location>
        <begin position="135"/>
        <end position="136"/>
    </location>
    <ligand>
        <name>ATP</name>
        <dbReference type="ChEBI" id="CHEBI:30616"/>
    </ligand>
</feature>
<dbReference type="PANTHER" id="PTHR23359">
    <property type="entry name" value="NUCLEOTIDE KINASE"/>
    <property type="match status" value="1"/>
</dbReference>
<feature type="binding site" evidence="8">
    <location>
        <position position="170"/>
    </location>
    <ligand>
        <name>AMP</name>
        <dbReference type="ChEBI" id="CHEBI:456215"/>
    </ligand>
</feature>
<feature type="binding site" evidence="8">
    <location>
        <position position="130"/>
    </location>
    <ligand>
        <name>Zn(2+)</name>
        <dbReference type="ChEBI" id="CHEBI:29105"/>
        <note>structural</note>
    </ligand>
</feature>
<dbReference type="EC" id="2.7.4.3" evidence="8 10"/>
<dbReference type="UniPathway" id="UPA00588">
    <property type="reaction ID" value="UER00649"/>
</dbReference>
<dbReference type="GO" id="GO:0005524">
    <property type="term" value="F:ATP binding"/>
    <property type="evidence" value="ECO:0007669"/>
    <property type="project" value="UniProtKB-UniRule"/>
</dbReference>
<keyword evidence="7 8" id="KW-0067">ATP-binding</keyword>
<evidence type="ECO:0000259" key="11">
    <source>
        <dbReference type="Pfam" id="PF05191"/>
    </source>
</evidence>
<dbReference type="GO" id="GO:0005737">
    <property type="term" value="C:cytoplasm"/>
    <property type="evidence" value="ECO:0007669"/>
    <property type="project" value="UniProtKB-SubCell"/>
</dbReference>
<evidence type="ECO:0000313" key="13">
    <source>
        <dbReference type="Proteomes" id="UP000261212"/>
    </source>
</evidence>
<evidence type="ECO:0000256" key="1">
    <source>
        <dbReference type="ARBA" id="ARBA00022679"/>
    </source>
</evidence>
<dbReference type="EMBL" id="QUSM01000008">
    <property type="protein sequence ID" value="RGD73056.1"/>
    <property type="molecule type" value="Genomic_DNA"/>
</dbReference>
<dbReference type="GeneID" id="98001100"/>
<keyword evidence="1 8" id="KW-0808">Transferase</keyword>
<proteinExistence type="inferred from homology"/>
<comment type="catalytic activity">
    <reaction evidence="8 10">
        <text>AMP + ATP = 2 ADP</text>
        <dbReference type="Rhea" id="RHEA:12973"/>
        <dbReference type="ChEBI" id="CHEBI:30616"/>
        <dbReference type="ChEBI" id="CHEBI:456215"/>
        <dbReference type="ChEBI" id="CHEBI:456216"/>
        <dbReference type="EC" id="2.7.4.3"/>
    </reaction>
</comment>
<protein>
    <recommendedName>
        <fullName evidence="8 10">Adenylate kinase</fullName>
        <shortName evidence="8">AK</shortName>
        <ecNumber evidence="8 10">2.7.4.3</ecNumber>
    </recommendedName>
    <alternativeName>
        <fullName evidence="8">ATP-AMP transphosphorylase</fullName>
    </alternativeName>
    <alternativeName>
        <fullName evidence="8">ATP:AMP phosphotransferase</fullName>
    </alternativeName>
    <alternativeName>
        <fullName evidence="8">Adenylate monophosphate kinase</fullName>
    </alternativeName>
</protein>
<dbReference type="NCBIfam" id="NF001380">
    <property type="entry name" value="PRK00279.1-2"/>
    <property type="match status" value="1"/>
</dbReference>